<evidence type="ECO:0000313" key="4">
    <source>
        <dbReference type="Proteomes" id="UP000179769"/>
    </source>
</evidence>
<organism evidence="3 4">
    <name type="scientific">Parafrankia soli</name>
    <dbReference type="NCBI Taxonomy" id="2599596"/>
    <lineage>
        <taxon>Bacteria</taxon>
        <taxon>Bacillati</taxon>
        <taxon>Actinomycetota</taxon>
        <taxon>Actinomycetes</taxon>
        <taxon>Frankiales</taxon>
        <taxon>Frankiaceae</taxon>
        <taxon>Parafrankia</taxon>
    </lineage>
</organism>
<dbReference type="OrthoDB" id="5188303at2"/>
<dbReference type="Proteomes" id="UP000179769">
    <property type="component" value="Unassembled WGS sequence"/>
</dbReference>
<dbReference type="EMBL" id="MAXA01000223">
    <property type="protein sequence ID" value="OHV27372.1"/>
    <property type="molecule type" value="Genomic_DNA"/>
</dbReference>
<feature type="compositionally biased region" description="Gly residues" evidence="1">
    <location>
        <begin position="304"/>
        <end position="317"/>
    </location>
</feature>
<protein>
    <recommendedName>
        <fullName evidence="2">SseB protein N-terminal domain-containing protein</fullName>
    </recommendedName>
</protein>
<feature type="compositionally biased region" description="Basic and acidic residues" evidence="1">
    <location>
        <begin position="281"/>
        <end position="290"/>
    </location>
</feature>
<evidence type="ECO:0000256" key="1">
    <source>
        <dbReference type="SAM" id="MobiDB-lite"/>
    </source>
</evidence>
<sequence length="386" mass="37982">MSPDLLTPPGQGDHGRADSALLAALRSGDRAALTAALPGARVFVGVEARALATDALTGADKKSDMVLVTLRTPSGSGALPVFSAVDVMAAWRPSVRPVPVTLPDACAEAVRMGLAAVVIDLGGPAPVTLDVRPAAGDVGGGVGRRGPRPFGGGEGMWISSGEPGTSAAMRGAAGPATAGADGHADELIVAADSGGGLLRPRPVPLGARGRRRIRAALAGLPPETEVWPAELAESIGQRWPARPVLAVAVNGAAGTAAAAVGAAAAGAGATAGAGGAAGRAGSRDAVDRGYLENPGDTENPDGPGDFGDTGAAGGAAPGGDDMITEIVRRLRLLIEDGPGGSAAGGGSAEAAVLVVDPTEVPAVRAHLGRGVRPPRRSLFRRRDGRA</sequence>
<dbReference type="Pfam" id="PF07179">
    <property type="entry name" value="SseB"/>
    <property type="match status" value="1"/>
</dbReference>
<feature type="region of interest" description="Disordered" evidence="1">
    <location>
        <begin position="367"/>
        <end position="386"/>
    </location>
</feature>
<evidence type="ECO:0000259" key="2">
    <source>
        <dbReference type="Pfam" id="PF07179"/>
    </source>
</evidence>
<dbReference type="RefSeq" id="WP_071064861.1">
    <property type="nucleotide sequence ID" value="NZ_MAXA01000223.1"/>
</dbReference>
<reference evidence="4" key="1">
    <citation type="submission" date="2016-07" db="EMBL/GenBank/DDBJ databases">
        <title>Frankia sp. NRRL B-16219 Genome sequencing.</title>
        <authorList>
            <person name="Ghodhbane-Gtari F."/>
            <person name="Swanson E."/>
            <person name="Gueddou A."/>
            <person name="Louati M."/>
            <person name="Nouioui I."/>
            <person name="Hezbri K."/>
            <person name="Abebe-Akele F."/>
            <person name="Simpson S."/>
            <person name="Morris K."/>
            <person name="Thomas K."/>
            <person name="Gtari M."/>
            <person name="Tisa L.S."/>
        </authorList>
    </citation>
    <scope>NUCLEOTIDE SEQUENCE [LARGE SCALE GENOMIC DNA]</scope>
    <source>
        <strain evidence="4">NRRL B-16219</strain>
    </source>
</reference>
<dbReference type="AlphaFoldDB" id="A0A1S1Q2M7"/>
<dbReference type="InterPro" id="IPR009839">
    <property type="entry name" value="SseB_N"/>
</dbReference>
<name>A0A1S1Q2M7_9ACTN</name>
<feature type="domain" description="SseB protein N-terminal" evidence="2">
    <location>
        <begin position="20"/>
        <end position="130"/>
    </location>
</feature>
<comment type="caution">
    <text evidence="3">The sequence shown here is derived from an EMBL/GenBank/DDBJ whole genome shotgun (WGS) entry which is preliminary data.</text>
</comment>
<evidence type="ECO:0000313" key="3">
    <source>
        <dbReference type="EMBL" id="OHV27372.1"/>
    </source>
</evidence>
<proteinExistence type="predicted"/>
<keyword evidence="4" id="KW-1185">Reference proteome</keyword>
<accession>A0A1S1Q2M7</accession>
<gene>
    <name evidence="3" type="ORF">BBK14_20815</name>
</gene>
<feature type="region of interest" description="Disordered" evidence="1">
    <location>
        <begin position="271"/>
        <end position="320"/>
    </location>
</feature>